<evidence type="ECO:0000313" key="4">
    <source>
        <dbReference type="Proteomes" id="UP001147760"/>
    </source>
</evidence>
<gene>
    <name evidence="3" type="ORF">N7530_008382</name>
</gene>
<dbReference type="PANTHER" id="PTHR45348:SF2">
    <property type="entry name" value="ZINC-TYPE ALCOHOL DEHYDROGENASE-LIKE PROTEIN C2E1P3.01"/>
    <property type="match status" value="1"/>
</dbReference>
<feature type="domain" description="Alcohol dehydrogenase-like C-terminal" evidence="2">
    <location>
        <begin position="61"/>
        <end position="111"/>
    </location>
</feature>
<dbReference type="Gene3D" id="3.90.180.10">
    <property type="entry name" value="Medium-chain alcohol dehydrogenases, catalytic domain"/>
    <property type="match status" value="1"/>
</dbReference>
<dbReference type="AlphaFoldDB" id="A0A9W9WP04"/>
<dbReference type="PANTHER" id="PTHR45348">
    <property type="entry name" value="HYPOTHETICAL OXIDOREDUCTASE (EUROFUNG)"/>
    <property type="match status" value="1"/>
</dbReference>
<sequence>MVCKIPDTLSFADASAFPLCIAIAAHGLFSKDYLGLPFPSTTTAPNSAGKSILIWGGSSSVGSNAIQLRKAVGFEVITTCSARNAEYVKGLGADKVFDYTDKDAIGQVVAELDKTRWHLLWILFNNRT</sequence>
<keyword evidence="1" id="KW-0560">Oxidoreductase</keyword>
<reference evidence="3" key="2">
    <citation type="journal article" date="2023" name="IMA Fungus">
        <title>Comparative genomic study of the Penicillium genus elucidates a diverse pangenome and 15 lateral gene transfer events.</title>
        <authorList>
            <person name="Petersen C."/>
            <person name="Sorensen T."/>
            <person name="Nielsen M.R."/>
            <person name="Sondergaard T.E."/>
            <person name="Sorensen J.L."/>
            <person name="Fitzpatrick D.A."/>
            <person name="Frisvad J.C."/>
            <person name="Nielsen K.L."/>
        </authorList>
    </citation>
    <scope>NUCLEOTIDE SEQUENCE</scope>
    <source>
        <strain evidence="3">IBT 17660</strain>
    </source>
</reference>
<evidence type="ECO:0000259" key="2">
    <source>
        <dbReference type="Pfam" id="PF00107"/>
    </source>
</evidence>
<proteinExistence type="predicted"/>
<protein>
    <recommendedName>
        <fullName evidence="2">Alcohol dehydrogenase-like C-terminal domain-containing protein</fullName>
    </recommendedName>
</protein>
<accession>A0A9W9WP04</accession>
<name>A0A9W9WP04_9EURO</name>
<comment type="caution">
    <text evidence="3">The sequence shown here is derived from an EMBL/GenBank/DDBJ whole genome shotgun (WGS) entry which is preliminary data.</text>
</comment>
<dbReference type="Pfam" id="PF00107">
    <property type="entry name" value="ADH_zinc_N"/>
    <property type="match status" value="1"/>
</dbReference>
<evidence type="ECO:0000256" key="1">
    <source>
        <dbReference type="ARBA" id="ARBA00023002"/>
    </source>
</evidence>
<evidence type="ECO:0000313" key="3">
    <source>
        <dbReference type="EMBL" id="KAJ5471025.1"/>
    </source>
</evidence>
<dbReference type="GO" id="GO:0016651">
    <property type="term" value="F:oxidoreductase activity, acting on NAD(P)H"/>
    <property type="evidence" value="ECO:0007669"/>
    <property type="project" value="InterPro"/>
</dbReference>
<dbReference type="SUPFAM" id="SSF51735">
    <property type="entry name" value="NAD(P)-binding Rossmann-fold domains"/>
    <property type="match status" value="1"/>
</dbReference>
<dbReference type="Proteomes" id="UP001147760">
    <property type="component" value="Unassembled WGS sequence"/>
</dbReference>
<reference evidence="3" key="1">
    <citation type="submission" date="2022-12" db="EMBL/GenBank/DDBJ databases">
        <authorList>
            <person name="Petersen C."/>
        </authorList>
    </citation>
    <scope>NUCLEOTIDE SEQUENCE</scope>
    <source>
        <strain evidence="3">IBT 17660</strain>
    </source>
</reference>
<dbReference type="Gene3D" id="3.40.50.720">
    <property type="entry name" value="NAD(P)-binding Rossmann-like Domain"/>
    <property type="match status" value="1"/>
</dbReference>
<dbReference type="InterPro" id="IPR036291">
    <property type="entry name" value="NAD(P)-bd_dom_sf"/>
</dbReference>
<keyword evidence="4" id="KW-1185">Reference proteome</keyword>
<dbReference type="InterPro" id="IPR013149">
    <property type="entry name" value="ADH-like_C"/>
</dbReference>
<dbReference type="EMBL" id="JAPWDO010000005">
    <property type="protein sequence ID" value="KAJ5471025.1"/>
    <property type="molecule type" value="Genomic_DNA"/>
</dbReference>
<dbReference type="InterPro" id="IPR047122">
    <property type="entry name" value="Trans-enoyl_RdTase-like"/>
</dbReference>
<organism evidence="3 4">
    <name type="scientific">Penicillium desertorum</name>
    <dbReference type="NCBI Taxonomy" id="1303715"/>
    <lineage>
        <taxon>Eukaryota</taxon>
        <taxon>Fungi</taxon>
        <taxon>Dikarya</taxon>
        <taxon>Ascomycota</taxon>
        <taxon>Pezizomycotina</taxon>
        <taxon>Eurotiomycetes</taxon>
        <taxon>Eurotiomycetidae</taxon>
        <taxon>Eurotiales</taxon>
        <taxon>Aspergillaceae</taxon>
        <taxon>Penicillium</taxon>
    </lineage>
</organism>
<dbReference type="OrthoDB" id="48317at2759"/>